<dbReference type="InterPro" id="IPR037026">
    <property type="entry name" value="Vgr_OB-fold_dom_sf"/>
</dbReference>
<comment type="caution">
    <text evidence="2">The sequence shown here is derived from an EMBL/GenBank/DDBJ whole genome shotgun (WGS) entry which is preliminary data.</text>
</comment>
<name>A0A7C9VMK4_9BRAD</name>
<evidence type="ECO:0000313" key="3">
    <source>
        <dbReference type="Proteomes" id="UP000480266"/>
    </source>
</evidence>
<evidence type="ECO:0000313" key="2">
    <source>
        <dbReference type="EMBL" id="NGX96351.1"/>
    </source>
</evidence>
<dbReference type="AlphaFoldDB" id="A0A7C9VMK4"/>
<feature type="domain" description="Phage protein Gp138 N-terminal" evidence="1">
    <location>
        <begin position="52"/>
        <end position="135"/>
    </location>
</feature>
<proteinExistence type="predicted"/>
<dbReference type="Proteomes" id="UP000480266">
    <property type="component" value="Unassembled WGS sequence"/>
</dbReference>
<protein>
    <recommendedName>
        <fullName evidence="1">Phage protein Gp138 N-terminal domain-containing protein</fullName>
    </recommendedName>
</protein>
<accession>A0A7C9VMK4</accession>
<sequence>MSAYPYLPSFEDQFDEGRQQEFIIGRMLGRVHTTQLVRVQAVRPTAGKVGFVDVLPMVQEADTARKVIEQSPVYNVPYMRYQGGPSAVVLDPAVGDLGLVNFAERDITSVKSTTTQGPPATDRRHDIADALYIGGVLNPEPTQYVRFQPEAGGIDIHSPASINITADEDITIDAGGAVLIKAGTRIDLQAPIIQNTATTSFGATAPTLSFLGNMSWLGYGGGAGTVTMANMNWSVTGGTMNFSGVAVAYTGGTFTYNGKNLTDTHTHGGVTTGGGTSGGVT</sequence>
<keyword evidence="3" id="KW-1185">Reference proteome</keyword>
<dbReference type="Pfam" id="PF18352">
    <property type="entry name" value="Gp138_N"/>
    <property type="match status" value="1"/>
</dbReference>
<organism evidence="2 3">
    <name type="scientific">Candidatus Afipia apatlaquensis</name>
    <dbReference type="NCBI Taxonomy" id="2712852"/>
    <lineage>
        <taxon>Bacteria</taxon>
        <taxon>Pseudomonadati</taxon>
        <taxon>Pseudomonadota</taxon>
        <taxon>Alphaproteobacteria</taxon>
        <taxon>Hyphomicrobiales</taxon>
        <taxon>Nitrobacteraceae</taxon>
        <taxon>Afipia</taxon>
    </lineage>
</organism>
<gene>
    <name evidence="2" type="ORF">G4V63_14375</name>
</gene>
<dbReference type="Gene3D" id="2.40.50.230">
    <property type="entry name" value="Gp5 N-terminal domain"/>
    <property type="match status" value="1"/>
</dbReference>
<reference evidence="2" key="1">
    <citation type="submission" date="2020-02" db="EMBL/GenBank/DDBJ databases">
        <title>Draft genome sequence of Candidatus Afipia apatlaquensis IBT-C3, a potential strain for decolorization of textile dyes.</title>
        <authorList>
            <person name="Sanchez-Reyes A."/>
            <person name="Breton-Deval L."/>
            <person name="Mangelson H."/>
            <person name="Sanchez-Flores A."/>
        </authorList>
    </citation>
    <scope>NUCLEOTIDE SEQUENCE [LARGE SCALE GENOMIC DNA]</scope>
    <source>
        <strain evidence="2">IBT-C3</strain>
    </source>
</reference>
<dbReference type="EMBL" id="JAAMRR010000746">
    <property type="protein sequence ID" value="NGX96351.1"/>
    <property type="molecule type" value="Genomic_DNA"/>
</dbReference>
<dbReference type="InterPro" id="IPR041599">
    <property type="entry name" value="Gp138_N"/>
</dbReference>
<evidence type="ECO:0000259" key="1">
    <source>
        <dbReference type="Pfam" id="PF18352"/>
    </source>
</evidence>